<dbReference type="PANTHER" id="PTHR43000">
    <property type="entry name" value="DTDP-D-GLUCOSE 4,6-DEHYDRATASE-RELATED"/>
    <property type="match status" value="1"/>
</dbReference>
<dbReference type="KEGG" id="lrs:PX52LOC_07395"/>
<accession>A0A5C1AQI2</accession>
<dbReference type="CDD" id="cd08946">
    <property type="entry name" value="SDR_e"/>
    <property type="match status" value="1"/>
</dbReference>
<dbReference type="SUPFAM" id="SSF51735">
    <property type="entry name" value="NAD(P)-binding Rossmann-fold domains"/>
    <property type="match status" value="1"/>
</dbReference>
<name>A0A5C1AQI2_9BACT</name>
<dbReference type="InterPro" id="IPR001509">
    <property type="entry name" value="Epimerase_deHydtase"/>
</dbReference>
<protein>
    <submittedName>
        <fullName evidence="3">NAD(P)-dependent oxidoreductase</fullName>
    </submittedName>
</protein>
<dbReference type="Gene3D" id="3.40.50.720">
    <property type="entry name" value="NAD(P)-binding Rossmann-like Domain"/>
    <property type="match status" value="1"/>
</dbReference>
<organism evidence="3 4">
    <name type="scientific">Limnoglobus roseus</name>
    <dbReference type="NCBI Taxonomy" id="2598579"/>
    <lineage>
        <taxon>Bacteria</taxon>
        <taxon>Pseudomonadati</taxon>
        <taxon>Planctomycetota</taxon>
        <taxon>Planctomycetia</taxon>
        <taxon>Gemmatales</taxon>
        <taxon>Gemmataceae</taxon>
        <taxon>Limnoglobus</taxon>
    </lineage>
</organism>
<keyword evidence="4" id="KW-1185">Reference proteome</keyword>
<dbReference type="RefSeq" id="WP_178132597.1">
    <property type="nucleotide sequence ID" value="NZ_CP042425.1"/>
</dbReference>
<feature type="domain" description="NAD-dependent epimerase/dehydratase" evidence="2">
    <location>
        <begin position="3"/>
        <end position="243"/>
    </location>
</feature>
<dbReference type="InterPro" id="IPR036291">
    <property type="entry name" value="NAD(P)-bd_dom_sf"/>
</dbReference>
<reference evidence="4" key="1">
    <citation type="submission" date="2019-08" db="EMBL/GenBank/DDBJ databases">
        <title>Limnoglobus roseus gen. nov., sp. nov., a novel freshwater planctomycete with a giant genome from the family Gemmataceae.</title>
        <authorList>
            <person name="Kulichevskaya I.S."/>
            <person name="Naumoff D.G."/>
            <person name="Miroshnikov K."/>
            <person name="Ivanova A."/>
            <person name="Philippov D.A."/>
            <person name="Hakobyan A."/>
            <person name="Rijpstra I.C."/>
            <person name="Sinninghe Damste J.S."/>
            <person name="Liesack W."/>
            <person name="Dedysh S.N."/>
        </authorList>
    </citation>
    <scope>NUCLEOTIDE SEQUENCE [LARGE SCALE GENOMIC DNA]</scope>
    <source>
        <strain evidence="4">PX52</strain>
    </source>
</reference>
<evidence type="ECO:0000256" key="1">
    <source>
        <dbReference type="ARBA" id="ARBA00007637"/>
    </source>
</evidence>
<dbReference type="Proteomes" id="UP000324974">
    <property type="component" value="Chromosome"/>
</dbReference>
<comment type="similarity">
    <text evidence="1">Belongs to the NAD(P)-dependent epimerase/dehydratase family.</text>
</comment>
<evidence type="ECO:0000313" key="4">
    <source>
        <dbReference type="Proteomes" id="UP000324974"/>
    </source>
</evidence>
<sequence>MRVLITGGYGFIGAWIARNLLNKGADVLVYDLKEDPRRLRLILPEADVQKVQFVPGDVCDLPALTKVIADEQITHVIHLAGLQVPTCRADPMLGAKVNVLGTLAIFEAIRATGDQVKRLVYASSAAVFGGPDKYKSNAALGDDVQLIPSTHYGVFKCCNEGNARLYFQDNGVSSVGLRPWTVYGVGRDLGMTSEPTKAIKAVVLGRPYSISFGGWTDYQYVDDVAKTFVNSLERPYTGAKSYNLRGQVVPMSEFYAALVRVLPQAEKLVTYGTTQIAIAYDLSDDGLQKDLGPMPKTKLDDGIRETVTIFRQLLAEGRLDASDLDAPKAPPVTVEP</sequence>
<evidence type="ECO:0000313" key="3">
    <source>
        <dbReference type="EMBL" id="QEL20303.1"/>
    </source>
</evidence>
<evidence type="ECO:0000259" key="2">
    <source>
        <dbReference type="Pfam" id="PF01370"/>
    </source>
</evidence>
<gene>
    <name evidence="3" type="ORF">PX52LOC_07395</name>
</gene>
<dbReference type="AlphaFoldDB" id="A0A5C1AQI2"/>
<dbReference type="Pfam" id="PF01370">
    <property type="entry name" value="Epimerase"/>
    <property type="match status" value="1"/>
</dbReference>
<dbReference type="EMBL" id="CP042425">
    <property type="protein sequence ID" value="QEL20303.1"/>
    <property type="molecule type" value="Genomic_DNA"/>
</dbReference>
<proteinExistence type="inferred from homology"/>